<protein>
    <submittedName>
        <fullName evidence="2">Uncharacterized protein</fullName>
    </submittedName>
</protein>
<evidence type="ECO:0000256" key="1">
    <source>
        <dbReference type="SAM" id="Phobius"/>
    </source>
</evidence>
<comment type="caution">
    <text evidence="2">The sequence shown here is derived from an EMBL/GenBank/DDBJ whole genome shotgun (WGS) entry which is preliminary data.</text>
</comment>
<dbReference type="Proteomes" id="UP000707356">
    <property type="component" value="Unassembled WGS sequence"/>
</dbReference>
<feature type="transmembrane region" description="Helical" evidence="1">
    <location>
        <begin position="35"/>
        <end position="59"/>
    </location>
</feature>
<evidence type="ECO:0000313" key="2">
    <source>
        <dbReference type="EMBL" id="MBW4465192.1"/>
    </source>
</evidence>
<keyword evidence="1" id="KW-0472">Membrane</keyword>
<keyword evidence="1" id="KW-1133">Transmembrane helix</keyword>
<name>A0A951P9F7_9CYAN</name>
<reference evidence="2" key="2">
    <citation type="journal article" date="2022" name="Microbiol. Resour. Announc.">
        <title>Metagenome Sequencing to Explore Phylogenomics of Terrestrial Cyanobacteria.</title>
        <authorList>
            <person name="Ward R.D."/>
            <person name="Stajich J.E."/>
            <person name="Johansen J.R."/>
            <person name="Huntemann M."/>
            <person name="Clum A."/>
            <person name="Foster B."/>
            <person name="Foster B."/>
            <person name="Roux S."/>
            <person name="Palaniappan K."/>
            <person name="Varghese N."/>
            <person name="Mukherjee S."/>
            <person name="Reddy T.B.K."/>
            <person name="Daum C."/>
            <person name="Copeland A."/>
            <person name="Chen I.A."/>
            <person name="Ivanova N.N."/>
            <person name="Kyrpides N.C."/>
            <person name="Shapiro N."/>
            <person name="Eloe-Fadrosh E.A."/>
            <person name="Pietrasiak N."/>
        </authorList>
    </citation>
    <scope>NUCLEOTIDE SEQUENCE</scope>
    <source>
        <strain evidence="2">GSE-TBD4-15B</strain>
    </source>
</reference>
<sequence length="63" mass="7083">MRERLRQFRRAKAEPTQLQQIQADLLTESLPDLTYLILIIGSCAIATFGLLANSTAVIIRLNL</sequence>
<organism evidence="2 3">
    <name type="scientific">Pegethrix bostrychoides GSE-TBD4-15B</name>
    <dbReference type="NCBI Taxonomy" id="2839662"/>
    <lineage>
        <taxon>Bacteria</taxon>
        <taxon>Bacillati</taxon>
        <taxon>Cyanobacteriota</taxon>
        <taxon>Cyanophyceae</taxon>
        <taxon>Oculatellales</taxon>
        <taxon>Oculatellaceae</taxon>
        <taxon>Pegethrix</taxon>
    </lineage>
</organism>
<reference evidence="2" key="1">
    <citation type="submission" date="2021-05" db="EMBL/GenBank/DDBJ databases">
        <authorList>
            <person name="Pietrasiak N."/>
            <person name="Ward R."/>
            <person name="Stajich J.E."/>
            <person name="Kurbessoian T."/>
        </authorList>
    </citation>
    <scope>NUCLEOTIDE SEQUENCE</scope>
    <source>
        <strain evidence="2">GSE-TBD4-15B</strain>
    </source>
</reference>
<gene>
    <name evidence="2" type="ORF">KME07_07085</name>
</gene>
<proteinExistence type="predicted"/>
<evidence type="ECO:0000313" key="3">
    <source>
        <dbReference type="Proteomes" id="UP000707356"/>
    </source>
</evidence>
<dbReference type="EMBL" id="JAHHHV010000033">
    <property type="protein sequence ID" value="MBW4465192.1"/>
    <property type="molecule type" value="Genomic_DNA"/>
</dbReference>
<keyword evidence="1" id="KW-0812">Transmembrane</keyword>
<dbReference type="AlphaFoldDB" id="A0A951P9F7"/>
<accession>A0A951P9F7</accession>